<organism evidence="1 2">
    <name type="scientific">Candidatus Harrisonbacteria bacterium RIFCSPHIGHO2_02_FULL_42_16</name>
    <dbReference type="NCBI Taxonomy" id="1798404"/>
    <lineage>
        <taxon>Bacteria</taxon>
        <taxon>Candidatus Harrisoniibacteriota</taxon>
    </lineage>
</organism>
<reference evidence="1 2" key="1">
    <citation type="journal article" date="2016" name="Nat. Commun.">
        <title>Thousands of microbial genomes shed light on interconnected biogeochemical processes in an aquifer system.</title>
        <authorList>
            <person name="Anantharaman K."/>
            <person name="Brown C.T."/>
            <person name="Hug L.A."/>
            <person name="Sharon I."/>
            <person name="Castelle C.J."/>
            <person name="Probst A.J."/>
            <person name="Thomas B.C."/>
            <person name="Singh A."/>
            <person name="Wilkins M.J."/>
            <person name="Karaoz U."/>
            <person name="Brodie E.L."/>
            <person name="Williams K.H."/>
            <person name="Hubbard S.S."/>
            <person name="Banfield J.F."/>
        </authorList>
    </citation>
    <scope>NUCLEOTIDE SEQUENCE [LARGE SCALE GENOMIC DNA]</scope>
</reference>
<dbReference type="AlphaFoldDB" id="A0A1G1ZIG4"/>
<evidence type="ECO:0000313" key="1">
    <source>
        <dbReference type="EMBL" id="OGY64383.1"/>
    </source>
</evidence>
<accession>A0A1G1ZIG4</accession>
<evidence type="ECO:0000313" key="2">
    <source>
        <dbReference type="Proteomes" id="UP000177960"/>
    </source>
</evidence>
<comment type="caution">
    <text evidence="1">The sequence shown here is derived from an EMBL/GenBank/DDBJ whole genome shotgun (WGS) entry which is preliminary data.</text>
</comment>
<gene>
    <name evidence="1" type="ORF">A3B92_02525</name>
</gene>
<name>A0A1G1ZIG4_9BACT</name>
<proteinExistence type="predicted"/>
<dbReference type="EMBL" id="MHJG01000003">
    <property type="protein sequence ID" value="OGY64383.1"/>
    <property type="molecule type" value="Genomic_DNA"/>
</dbReference>
<protein>
    <submittedName>
        <fullName evidence="1">Uncharacterized protein</fullName>
    </submittedName>
</protein>
<dbReference type="Proteomes" id="UP000177960">
    <property type="component" value="Unassembled WGS sequence"/>
</dbReference>
<sequence>MIKLFFQQRKTKFIEISPETDKRLKLYYYKRGLSAQRMAEMIQNEFGDVSEELIVRYLNLAQTKQFLNRLKTVMEVVTETGLITEKYIPKFLISKNNQLSGKSTIEALWEDDKKGYKKVMALIESIKSGSFP</sequence>